<comment type="subunit">
    <text evidence="17">Homotetramer.</text>
</comment>
<dbReference type="GO" id="GO:0052855">
    <property type="term" value="F:ADP-dependent NAD(P)H-hydrate dehydratase activity"/>
    <property type="evidence" value="ECO:0007669"/>
    <property type="project" value="UniProtKB-UniRule"/>
</dbReference>
<dbReference type="InterPro" id="IPR004443">
    <property type="entry name" value="YjeF_N_dom"/>
</dbReference>
<dbReference type="HOGENOM" id="CLU_024853_4_3_6"/>
<feature type="binding site" evidence="18">
    <location>
        <position position="165"/>
    </location>
    <ligand>
        <name>(6S)-NADPHX</name>
        <dbReference type="ChEBI" id="CHEBI:64076"/>
    </ligand>
</feature>
<comment type="catalytic activity">
    <reaction evidence="16 17 19">
        <text>(6S)-NADPHX + ADP = AMP + phosphate + NADPH + H(+)</text>
        <dbReference type="Rhea" id="RHEA:32235"/>
        <dbReference type="ChEBI" id="CHEBI:15378"/>
        <dbReference type="ChEBI" id="CHEBI:43474"/>
        <dbReference type="ChEBI" id="CHEBI:57783"/>
        <dbReference type="ChEBI" id="CHEBI:64076"/>
        <dbReference type="ChEBI" id="CHEBI:456215"/>
        <dbReference type="ChEBI" id="CHEBI:456216"/>
        <dbReference type="EC" id="4.2.1.136"/>
    </reaction>
</comment>
<keyword evidence="13" id="KW-0511">Multifunctional enzyme</keyword>
<dbReference type="eggNOG" id="COG0063">
    <property type="taxonomic scope" value="Bacteria"/>
</dbReference>
<evidence type="ECO:0000256" key="4">
    <source>
        <dbReference type="ARBA" id="ARBA00009524"/>
    </source>
</evidence>
<comment type="function">
    <text evidence="18">Catalyzes the epimerization of the S- and R-forms of NAD(P)HX, a damaged form of NAD(P)H that is a result of enzymatic or heat-dependent hydration. This is a prerequisite for the S-specific NAD(P)H-hydrate dehydratase to allow the repair of both epimers of NAD(P)HX.</text>
</comment>
<dbReference type="GO" id="GO:0005524">
    <property type="term" value="F:ATP binding"/>
    <property type="evidence" value="ECO:0007669"/>
    <property type="project" value="UniProtKB-UniRule"/>
</dbReference>
<evidence type="ECO:0000256" key="10">
    <source>
        <dbReference type="ARBA" id="ARBA00023027"/>
    </source>
</evidence>
<keyword evidence="23" id="KW-1185">Reference proteome</keyword>
<dbReference type="NCBIfam" id="TIGR00197">
    <property type="entry name" value="yjeF_nterm"/>
    <property type="match status" value="1"/>
</dbReference>
<comment type="similarity">
    <text evidence="17">Belongs to the NnrD/CARKD family.</text>
</comment>
<dbReference type="GO" id="GO:0046496">
    <property type="term" value="P:nicotinamide nucleotide metabolic process"/>
    <property type="evidence" value="ECO:0007669"/>
    <property type="project" value="UniProtKB-UniRule"/>
</dbReference>
<dbReference type="HAMAP" id="MF_01965">
    <property type="entry name" value="NADHX_dehydratase"/>
    <property type="match status" value="1"/>
</dbReference>
<keyword evidence="10 17" id="KW-0520">NAD</keyword>
<dbReference type="PROSITE" id="PS51385">
    <property type="entry name" value="YJEF_N"/>
    <property type="match status" value="1"/>
</dbReference>
<dbReference type="AlphaFoldDB" id="H8Z511"/>
<feature type="binding site" evidence="17">
    <location>
        <position position="445"/>
    </location>
    <ligand>
        <name>AMP</name>
        <dbReference type="ChEBI" id="CHEBI:456215"/>
    </ligand>
</feature>
<keyword evidence="6 17" id="KW-0547">Nucleotide-binding</keyword>
<evidence type="ECO:0000256" key="18">
    <source>
        <dbReference type="HAMAP-Rule" id="MF_01966"/>
    </source>
</evidence>
<feature type="binding site" evidence="18">
    <location>
        <position position="70"/>
    </location>
    <ligand>
        <name>K(+)</name>
        <dbReference type="ChEBI" id="CHEBI:29103"/>
    </ligand>
</feature>
<evidence type="ECO:0000256" key="7">
    <source>
        <dbReference type="ARBA" id="ARBA00022840"/>
    </source>
</evidence>
<comment type="similarity">
    <text evidence="4 19">In the C-terminal section; belongs to the NnrD/CARKD family.</text>
</comment>
<comment type="catalytic activity">
    <reaction evidence="15 17 19">
        <text>(6S)-NADHX + ADP = AMP + phosphate + NADH + H(+)</text>
        <dbReference type="Rhea" id="RHEA:32223"/>
        <dbReference type="ChEBI" id="CHEBI:15378"/>
        <dbReference type="ChEBI" id="CHEBI:43474"/>
        <dbReference type="ChEBI" id="CHEBI:57945"/>
        <dbReference type="ChEBI" id="CHEBI:64074"/>
        <dbReference type="ChEBI" id="CHEBI:456215"/>
        <dbReference type="ChEBI" id="CHEBI:456216"/>
        <dbReference type="EC" id="4.2.1.136"/>
    </reaction>
</comment>
<dbReference type="STRING" id="631362.Thi970DRAFT_04051"/>
<feature type="binding site" evidence="18">
    <location>
        <position position="132"/>
    </location>
    <ligand>
        <name>K(+)</name>
        <dbReference type="ChEBI" id="CHEBI:29103"/>
    </ligand>
</feature>
<keyword evidence="12 17" id="KW-0456">Lyase</keyword>
<dbReference type="EC" id="5.1.99.6" evidence="19"/>
<comment type="cofactor">
    <cofactor evidence="17">
        <name>Mg(2+)</name>
        <dbReference type="ChEBI" id="CHEBI:18420"/>
    </cofactor>
</comment>
<feature type="binding site" evidence="18">
    <location>
        <begin position="69"/>
        <end position="73"/>
    </location>
    <ligand>
        <name>(6S)-NADPHX</name>
        <dbReference type="ChEBI" id="CHEBI:64076"/>
    </ligand>
</feature>
<feature type="domain" description="YjeF N-terminal" evidence="21">
    <location>
        <begin position="21"/>
        <end position="222"/>
    </location>
</feature>
<comment type="similarity">
    <text evidence="18">Belongs to the NnrE/AIBP family.</text>
</comment>
<feature type="binding site" evidence="17">
    <location>
        <position position="378"/>
    </location>
    <ligand>
        <name>(6S)-NADPHX</name>
        <dbReference type="ChEBI" id="CHEBI:64076"/>
    </ligand>
</feature>
<dbReference type="InterPro" id="IPR030677">
    <property type="entry name" value="Nnr"/>
</dbReference>
<reference evidence="22 23" key="2">
    <citation type="submission" date="2011-11" db="EMBL/GenBank/DDBJ databases">
        <authorList>
            <consortium name="US DOE Joint Genome Institute"/>
            <person name="Lucas S."/>
            <person name="Han J."/>
            <person name="Lapidus A."/>
            <person name="Cheng J.-F."/>
            <person name="Goodwin L."/>
            <person name="Pitluck S."/>
            <person name="Peters L."/>
            <person name="Ovchinnikova G."/>
            <person name="Zhang X."/>
            <person name="Detter J.C."/>
            <person name="Han C."/>
            <person name="Tapia R."/>
            <person name="Land M."/>
            <person name="Hauser L."/>
            <person name="Kyrpides N."/>
            <person name="Ivanova N."/>
            <person name="Pagani I."/>
            <person name="Vogl K."/>
            <person name="Liu Z."/>
            <person name="Overmann J."/>
            <person name="Frigaard N.-U."/>
            <person name="Bryant D."/>
            <person name="Woyke T."/>
        </authorList>
    </citation>
    <scope>NUCLEOTIDE SEQUENCE [LARGE SCALE GENOMIC DNA]</scope>
    <source>
        <strain evidence="22 23">970</strain>
    </source>
</reference>
<dbReference type="InterPro" id="IPR000631">
    <property type="entry name" value="CARKD"/>
</dbReference>
<comment type="function">
    <text evidence="17">Catalyzes the dehydration of the S-form of NAD(P)HX at the expense of ADP, which is converted to AMP. Together with NAD(P)HX epimerase, which catalyzes the epimerization of the S- and R-forms, the enzyme allows the repair of both epimers of NAD(P)HX, a damaged form of NAD(P)H that is a result of enzymatic or heat-dependent hydration.</text>
</comment>
<dbReference type="SUPFAM" id="SSF53613">
    <property type="entry name" value="Ribokinase-like"/>
    <property type="match status" value="1"/>
</dbReference>
<dbReference type="PANTHER" id="PTHR12592:SF0">
    <property type="entry name" value="ATP-DEPENDENT (S)-NAD(P)H-HYDRATE DEHYDRATASE"/>
    <property type="match status" value="1"/>
</dbReference>
<dbReference type="InterPro" id="IPR029056">
    <property type="entry name" value="Ribokinase-like"/>
</dbReference>
<dbReference type="Pfam" id="PF03853">
    <property type="entry name" value="YjeF_N"/>
    <property type="match status" value="1"/>
</dbReference>
<evidence type="ECO:0000256" key="12">
    <source>
        <dbReference type="ARBA" id="ARBA00023239"/>
    </source>
</evidence>
<dbReference type="HAMAP" id="MF_01966">
    <property type="entry name" value="NADHX_epimerase"/>
    <property type="match status" value="1"/>
</dbReference>
<comment type="catalytic activity">
    <reaction evidence="2 18 19">
        <text>(6R)-NADPHX = (6S)-NADPHX</text>
        <dbReference type="Rhea" id="RHEA:32227"/>
        <dbReference type="ChEBI" id="CHEBI:64076"/>
        <dbReference type="ChEBI" id="CHEBI:64077"/>
        <dbReference type="EC" id="5.1.99.6"/>
    </reaction>
</comment>
<evidence type="ECO:0000256" key="16">
    <source>
        <dbReference type="ARBA" id="ARBA00049209"/>
    </source>
</evidence>
<evidence type="ECO:0000256" key="5">
    <source>
        <dbReference type="ARBA" id="ARBA00022723"/>
    </source>
</evidence>
<dbReference type="CDD" id="cd01171">
    <property type="entry name" value="YXKO-related"/>
    <property type="match status" value="1"/>
</dbReference>
<evidence type="ECO:0000256" key="17">
    <source>
        <dbReference type="HAMAP-Rule" id="MF_01965"/>
    </source>
</evidence>
<dbReference type="GO" id="GO:0052856">
    <property type="term" value="F:NAD(P)HX epimerase activity"/>
    <property type="evidence" value="ECO:0007669"/>
    <property type="project" value="UniProtKB-UniRule"/>
</dbReference>
<evidence type="ECO:0000313" key="23">
    <source>
        <dbReference type="Proteomes" id="UP000002964"/>
    </source>
</evidence>
<keyword evidence="9 18" id="KW-0630">Potassium</keyword>
<dbReference type="PROSITE" id="PS51383">
    <property type="entry name" value="YJEF_C_3"/>
    <property type="match status" value="1"/>
</dbReference>
<evidence type="ECO:0000256" key="1">
    <source>
        <dbReference type="ARBA" id="ARBA00000013"/>
    </source>
</evidence>
<evidence type="ECO:0000256" key="6">
    <source>
        <dbReference type="ARBA" id="ARBA00022741"/>
    </source>
</evidence>
<evidence type="ECO:0000256" key="3">
    <source>
        <dbReference type="ARBA" id="ARBA00006001"/>
    </source>
</evidence>
<dbReference type="PANTHER" id="PTHR12592">
    <property type="entry name" value="ATP-DEPENDENT (S)-NAD(P)H-HYDRATE DEHYDRATASE FAMILY MEMBER"/>
    <property type="match status" value="1"/>
</dbReference>
<dbReference type="NCBIfam" id="TIGR00196">
    <property type="entry name" value="yjeF_cterm"/>
    <property type="match status" value="1"/>
</dbReference>
<proteinExistence type="inferred from homology"/>
<evidence type="ECO:0000256" key="11">
    <source>
        <dbReference type="ARBA" id="ARBA00023235"/>
    </source>
</evidence>
<evidence type="ECO:0000256" key="14">
    <source>
        <dbReference type="ARBA" id="ARBA00025153"/>
    </source>
</evidence>
<evidence type="ECO:0000256" key="8">
    <source>
        <dbReference type="ARBA" id="ARBA00022857"/>
    </source>
</evidence>
<keyword evidence="8 17" id="KW-0521">NADP</keyword>
<dbReference type="PIRSF" id="PIRSF017184">
    <property type="entry name" value="Nnr"/>
    <property type="match status" value="1"/>
</dbReference>
<evidence type="ECO:0000256" key="15">
    <source>
        <dbReference type="ARBA" id="ARBA00048238"/>
    </source>
</evidence>
<feature type="binding site" evidence="17">
    <location>
        <position position="328"/>
    </location>
    <ligand>
        <name>(6S)-NADPHX</name>
        <dbReference type="ChEBI" id="CHEBI:64076"/>
    </ligand>
</feature>
<dbReference type="EC" id="4.2.1.136" evidence="19"/>
<comment type="cofactor">
    <cofactor evidence="18 19">
        <name>K(+)</name>
        <dbReference type="ChEBI" id="CHEBI:29103"/>
    </cofactor>
    <text evidence="18 19">Binds 1 potassium ion per subunit.</text>
</comment>
<keyword evidence="5 18" id="KW-0479">Metal-binding</keyword>
<feature type="domain" description="YjeF C-terminal" evidence="20">
    <location>
        <begin position="232"/>
        <end position="504"/>
    </location>
</feature>
<evidence type="ECO:0000313" key="22">
    <source>
        <dbReference type="EMBL" id="EIC20418.1"/>
    </source>
</evidence>
<dbReference type="EMBL" id="JH603170">
    <property type="protein sequence ID" value="EIC20418.1"/>
    <property type="molecule type" value="Genomic_DNA"/>
</dbReference>
<accession>H8Z511</accession>
<protein>
    <recommendedName>
        <fullName evidence="19">Bifunctional NAD(P)H-hydrate repair enzyme</fullName>
    </recommendedName>
    <alternativeName>
        <fullName evidence="19">Nicotinamide nucleotide repair protein</fullName>
    </alternativeName>
    <domain>
        <recommendedName>
            <fullName evidence="19">ADP-dependent (S)-NAD(P)H-hydrate dehydratase</fullName>
            <ecNumber evidence="19">4.2.1.136</ecNumber>
        </recommendedName>
        <alternativeName>
            <fullName evidence="19">ADP-dependent NAD(P)HX dehydratase</fullName>
        </alternativeName>
    </domain>
    <domain>
        <recommendedName>
            <fullName evidence="19">NAD(P)H-hydrate epimerase</fullName>
            <ecNumber evidence="19">5.1.99.6</ecNumber>
        </recommendedName>
    </domain>
</protein>
<dbReference type="Proteomes" id="UP000002964">
    <property type="component" value="Unassembled WGS sequence"/>
</dbReference>
<dbReference type="Gene3D" id="3.40.1190.20">
    <property type="match status" value="1"/>
</dbReference>
<evidence type="ECO:0000256" key="9">
    <source>
        <dbReference type="ARBA" id="ARBA00022958"/>
    </source>
</evidence>
<feature type="binding site" evidence="17">
    <location>
        <position position="446"/>
    </location>
    <ligand>
        <name>(6S)-NADPHX</name>
        <dbReference type="ChEBI" id="CHEBI:64076"/>
    </ligand>
</feature>
<comment type="function">
    <text evidence="14 19">Bifunctional enzyme that catalyzes the epimerization of the S- and R-forms of NAD(P)HX and the dehydration of the S-form of NAD(P)HX at the expense of ADP, which is converted to AMP. This allows the repair of both epimers of NAD(P)HX, a damaged form of NAD(P)H that is a result of enzymatic or heat-dependent hydration.</text>
</comment>
<evidence type="ECO:0000256" key="2">
    <source>
        <dbReference type="ARBA" id="ARBA00000909"/>
    </source>
</evidence>
<gene>
    <name evidence="18" type="primary">nnrE</name>
    <name evidence="17" type="synonym">nnrD</name>
    <name evidence="22" type="ORF">Thi970DRAFT_04051</name>
</gene>
<evidence type="ECO:0000256" key="13">
    <source>
        <dbReference type="ARBA" id="ARBA00023268"/>
    </source>
</evidence>
<dbReference type="GO" id="GO:0046872">
    <property type="term" value="F:metal ion binding"/>
    <property type="evidence" value="ECO:0007669"/>
    <property type="project" value="UniProtKB-UniRule"/>
</dbReference>
<reference evidence="23" key="1">
    <citation type="submission" date="2011-06" db="EMBL/GenBank/DDBJ databases">
        <authorList>
            <consortium name="US DOE Joint Genome Institute (JGI-PGF)"/>
            <person name="Lucas S."/>
            <person name="Han J."/>
            <person name="Lapidus A."/>
            <person name="Cheng J.-F."/>
            <person name="Goodwin L."/>
            <person name="Pitluck S."/>
            <person name="Peters L."/>
            <person name="Land M.L."/>
            <person name="Hauser L."/>
            <person name="Vogl K."/>
            <person name="Liu Z."/>
            <person name="Overmann J."/>
            <person name="Frigaard N.-U."/>
            <person name="Bryant D.A."/>
            <person name="Woyke T.J."/>
        </authorList>
    </citation>
    <scope>NUCLEOTIDE SEQUENCE [LARGE SCALE GENOMIC DNA]</scope>
    <source>
        <strain evidence="23">970</strain>
    </source>
</reference>
<sequence>MPRLMPSTEQLPYALYRAEQVRMLDACAIERFGIPGETLMERAGAALWRLIERDWPQAGRLTVLAGPGNNGGDGYVLARLARSAGRQVRLVRLGDHQRLSGAAAAAASAYADAGGQVSTWPEWPEASDLIVDAMLGTGLTRVVTGDMAAAINRVNQGRAPVLAVDIPSGLSADTGCILGAAIRATATLSFIGLKQGLFTGDGPDRTGCIQFDALEVPAAVYASTVAAARRTDWPKEAARIAPRSRTAYKGSCGHLLVVGGAPGMSGAARLCGEAALRAGAGLVTLATHPDHAALLNLTRPELMVAAVSSPDQLAPLLERASLVALGPGLGRAPWGRALFEYLLQAEVIGQRPLVLDADALNLLAEQPQRRDHWILTPHPGEAARLLACTTAEIAQDRFAAAAELQQHYGGAVVLKGAGTLIASAAQQAPALCSQGNPGMASGGMGDALTGIIGALLAQGLPLEQAASAGVCLHAAAADWAAREGERGLLASDLIAALRGQWCRLAGWEQGR</sequence>
<name>H8Z511_9GAMM</name>
<keyword evidence="11 18" id="KW-0413">Isomerase</keyword>
<feature type="binding site" evidence="18">
    <location>
        <position position="168"/>
    </location>
    <ligand>
        <name>K(+)</name>
        <dbReference type="ChEBI" id="CHEBI:29103"/>
    </ligand>
</feature>
<evidence type="ECO:0000256" key="19">
    <source>
        <dbReference type="PIRNR" id="PIRNR017184"/>
    </source>
</evidence>
<dbReference type="eggNOG" id="COG0062">
    <property type="taxonomic scope" value="Bacteria"/>
</dbReference>
<evidence type="ECO:0000259" key="21">
    <source>
        <dbReference type="PROSITE" id="PS51385"/>
    </source>
</evidence>
<comment type="caution">
    <text evidence="18">Lacks conserved residue(s) required for the propagation of feature annotation.</text>
</comment>
<organism evidence="22 23">
    <name type="scientific">Thiorhodovibrio frisius</name>
    <dbReference type="NCBI Taxonomy" id="631362"/>
    <lineage>
        <taxon>Bacteria</taxon>
        <taxon>Pseudomonadati</taxon>
        <taxon>Pseudomonadota</taxon>
        <taxon>Gammaproteobacteria</taxon>
        <taxon>Chromatiales</taxon>
        <taxon>Chromatiaceae</taxon>
        <taxon>Thiorhodovibrio</taxon>
    </lineage>
</organism>
<feature type="binding site" evidence="18">
    <location>
        <begin position="136"/>
        <end position="142"/>
    </location>
    <ligand>
        <name>(6S)-NADPHX</name>
        <dbReference type="ChEBI" id="CHEBI:64076"/>
    </ligand>
</feature>
<comment type="similarity">
    <text evidence="3 19">In the N-terminal section; belongs to the NnrE/AIBP family.</text>
</comment>
<comment type="catalytic activity">
    <reaction evidence="1 18 19">
        <text>(6R)-NADHX = (6S)-NADHX</text>
        <dbReference type="Rhea" id="RHEA:32215"/>
        <dbReference type="ChEBI" id="CHEBI:64074"/>
        <dbReference type="ChEBI" id="CHEBI:64075"/>
        <dbReference type="EC" id="5.1.99.6"/>
    </reaction>
</comment>
<feature type="binding site" evidence="17">
    <location>
        <begin position="415"/>
        <end position="419"/>
    </location>
    <ligand>
        <name>AMP</name>
        <dbReference type="ChEBI" id="CHEBI:456215"/>
    </ligand>
</feature>
<dbReference type="GO" id="GO:0110051">
    <property type="term" value="P:metabolite repair"/>
    <property type="evidence" value="ECO:0007669"/>
    <property type="project" value="TreeGrafter"/>
</dbReference>
<feature type="binding site" evidence="17">
    <location>
        <position position="267"/>
    </location>
    <ligand>
        <name>(6S)-NADPHX</name>
        <dbReference type="ChEBI" id="CHEBI:64076"/>
    </ligand>
</feature>
<dbReference type="Gene3D" id="3.40.50.10260">
    <property type="entry name" value="YjeF N-terminal domain"/>
    <property type="match status" value="1"/>
</dbReference>
<keyword evidence="7 17" id="KW-0067">ATP-binding</keyword>
<dbReference type="Pfam" id="PF01256">
    <property type="entry name" value="Carb_kinase"/>
    <property type="match status" value="1"/>
</dbReference>
<evidence type="ECO:0000259" key="20">
    <source>
        <dbReference type="PROSITE" id="PS51383"/>
    </source>
</evidence>
<dbReference type="SUPFAM" id="SSF64153">
    <property type="entry name" value="YjeF N-terminal domain-like"/>
    <property type="match status" value="1"/>
</dbReference>
<dbReference type="InterPro" id="IPR036652">
    <property type="entry name" value="YjeF_N_dom_sf"/>
</dbReference>